<evidence type="ECO:0000313" key="2">
    <source>
        <dbReference type="EMBL" id="MBG6084047.1"/>
    </source>
</evidence>
<keyword evidence="3" id="KW-1185">Reference proteome</keyword>
<protein>
    <submittedName>
        <fullName evidence="2">N-acetylglucosamine kinase-like BadF-type ATPase</fullName>
    </submittedName>
</protein>
<reference evidence="2" key="1">
    <citation type="submission" date="2020-11" db="EMBL/GenBank/DDBJ databases">
        <title>Sequencing the genomes of 1000 actinobacteria strains.</title>
        <authorList>
            <person name="Klenk H.-P."/>
        </authorList>
    </citation>
    <scope>NUCLEOTIDE SEQUENCE</scope>
    <source>
        <strain evidence="2">DSM 26152</strain>
    </source>
</reference>
<gene>
    <name evidence="2" type="ORF">IW252_000814</name>
</gene>
<accession>A0A931GEX4</accession>
<dbReference type="GO" id="GO:0016301">
    <property type="term" value="F:kinase activity"/>
    <property type="evidence" value="ECO:0007669"/>
    <property type="project" value="UniProtKB-KW"/>
</dbReference>
<dbReference type="InterPro" id="IPR043129">
    <property type="entry name" value="ATPase_NBD"/>
</dbReference>
<sequence>MQDAVLAIDGGQTGVRARFASGSGEIFESAGLITHQPLSTQIADVVAHVREASGRPIKTVAAGLSGLVDAEKTAHELLSRTAGAGVEHVVVTHDSVTSYLGALGEAPGVVTASGTGVVTLAVGRERHARVDGWGFSMGDAGSGFWIGRAVLEAVMRAHDGRGPDTALTEVVEAELGDLPTAYIRLQADPRWVSRTAQFAAAAARLAHHDAVARGICEAAAAEVALSIRAAARAAQLTEQPVSVCLLGGVLRPGPVREATLAALAAGATGPDEILVEVRRPAADALAGAARLPALNADSPLRELVCAAG</sequence>
<dbReference type="RefSeq" id="WP_196835407.1">
    <property type="nucleotide sequence ID" value="NZ_JADOTZ010000001.1"/>
</dbReference>
<dbReference type="PANTHER" id="PTHR43190:SF3">
    <property type="entry name" value="N-ACETYL-D-GLUCOSAMINE KINASE"/>
    <property type="match status" value="1"/>
</dbReference>
<keyword evidence="2" id="KW-0418">Kinase</keyword>
<dbReference type="AlphaFoldDB" id="A0A931GEX4"/>
<dbReference type="Pfam" id="PF01869">
    <property type="entry name" value="BcrAD_BadFG"/>
    <property type="match status" value="1"/>
</dbReference>
<dbReference type="EMBL" id="JADOTZ010000001">
    <property type="protein sequence ID" value="MBG6084047.1"/>
    <property type="molecule type" value="Genomic_DNA"/>
</dbReference>
<comment type="caution">
    <text evidence="2">The sequence shown here is derived from an EMBL/GenBank/DDBJ whole genome shotgun (WGS) entry which is preliminary data.</text>
</comment>
<evidence type="ECO:0000259" key="1">
    <source>
        <dbReference type="Pfam" id="PF01869"/>
    </source>
</evidence>
<dbReference type="InterPro" id="IPR002731">
    <property type="entry name" value="ATPase_BadF"/>
</dbReference>
<dbReference type="SUPFAM" id="SSF53067">
    <property type="entry name" value="Actin-like ATPase domain"/>
    <property type="match status" value="2"/>
</dbReference>
<proteinExistence type="predicted"/>
<feature type="domain" description="ATPase BadF/BadG/BcrA/BcrD type" evidence="1">
    <location>
        <begin position="8"/>
        <end position="258"/>
    </location>
</feature>
<organism evidence="2 3">
    <name type="scientific">Zhihengliuella flava</name>
    <dbReference type="NCBI Taxonomy" id="1285193"/>
    <lineage>
        <taxon>Bacteria</taxon>
        <taxon>Bacillati</taxon>
        <taxon>Actinomycetota</taxon>
        <taxon>Actinomycetes</taxon>
        <taxon>Micrococcales</taxon>
        <taxon>Micrococcaceae</taxon>
        <taxon>Zhihengliuella</taxon>
    </lineage>
</organism>
<name>A0A931GEX4_9MICC</name>
<dbReference type="PANTHER" id="PTHR43190">
    <property type="entry name" value="N-ACETYL-D-GLUCOSAMINE KINASE"/>
    <property type="match status" value="1"/>
</dbReference>
<dbReference type="Proteomes" id="UP000625033">
    <property type="component" value="Unassembled WGS sequence"/>
</dbReference>
<keyword evidence="2" id="KW-0808">Transferase</keyword>
<dbReference type="Gene3D" id="3.30.420.40">
    <property type="match status" value="2"/>
</dbReference>
<dbReference type="InterPro" id="IPR052519">
    <property type="entry name" value="Euk-type_GlcNAc_Kinase"/>
</dbReference>
<evidence type="ECO:0000313" key="3">
    <source>
        <dbReference type="Proteomes" id="UP000625033"/>
    </source>
</evidence>